<keyword evidence="2" id="KW-1185">Reference proteome</keyword>
<evidence type="ECO:0000313" key="2">
    <source>
        <dbReference type="Proteomes" id="UP000593766"/>
    </source>
</evidence>
<organism evidence="1 2">
    <name type="scientific">Thermosphaera chiliense</name>
    <dbReference type="NCBI Taxonomy" id="3402707"/>
    <lineage>
        <taxon>Archaea</taxon>
        <taxon>Thermoproteota</taxon>
        <taxon>Thermoprotei</taxon>
        <taxon>Desulfurococcales</taxon>
        <taxon>Desulfurococcaceae</taxon>
        <taxon>Thermosphaera</taxon>
    </lineage>
</organism>
<dbReference type="KEGG" id="tcs:IMZ38_02235"/>
<dbReference type="AlphaFoldDB" id="A0A7M1US25"/>
<dbReference type="GeneID" id="59454199"/>
<dbReference type="OrthoDB" id="15445at2157"/>
<evidence type="ECO:0000313" key="1">
    <source>
        <dbReference type="EMBL" id="QOR94769.1"/>
    </source>
</evidence>
<protein>
    <submittedName>
        <fullName evidence="1">Uncharacterized protein</fullName>
    </submittedName>
</protein>
<gene>
    <name evidence="1" type="ORF">IMZ38_02235</name>
</gene>
<dbReference type="EMBL" id="CP063144">
    <property type="protein sequence ID" value="QOR94769.1"/>
    <property type="molecule type" value="Genomic_DNA"/>
</dbReference>
<proteinExistence type="predicted"/>
<dbReference type="RefSeq" id="WP_193436566.1">
    <property type="nucleotide sequence ID" value="NZ_CP063144.1"/>
</dbReference>
<reference evidence="1 2" key="1">
    <citation type="submission" date="2020-10" db="EMBL/GenBank/DDBJ databases">
        <title>Complete genome sequence of Thermosphaera aggregans strain 3507.</title>
        <authorList>
            <person name="Zayulina K.S."/>
            <person name="Elcheninov A.G."/>
            <person name="Toshchakov S.V."/>
            <person name="Kublanov I.V."/>
            <person name="Kochetkova T.V."/>
        </authorList>
    </citation>
    <scope>NUCLEOTIDE SEQUENCE [LARGE SCALE GENOMIC DNA]</scope>
    <source>
        <strain evidence="1 2">3507</strain>
    </source>
</reference>
<dbReference type="Proteomes" id="UP000593766">
    <property type="component" value="Chromosome"/>
</dbReference>
<accession>A0A7M1US25</accession>
<name>A0A7M1US25_9CREN</name>
<sequence>MFCKFLNNVLWDAIISKIRNRLKEVGFDEVYVVDETMRSNFSLPQY</sequence>